<dbReference type="Proteomes" id="UP001419268">
    <property type="component" value="Unassembled WGS sequence"/>
</dbReference>
<feature type="compositionally biased region" description="Low complexity" evidence="1">
    <location>
        <begin position="34"/>
        <end position="45"/>
    </location>
</feature>
<evidence type="ECO:0000313" key="2">
    <source>
        <dbReference type="EMBL" id="KAK9100695.1"/>
    </source>
</evidence>
<organism evidence="2 3">
    <name type="scientific">Stephania cephalantha</name>
    <dbReference type="NCBI Taxonomy" id="152367"/>
    <lineage>
        <taxon>Eukaryota</taxon>
        <taxon>Viridiplantae</taxon>
        <taxon>Streptophyta</taxon>
        <taxon>Embryophyta</taxon>
        <taxon>Tracheophyta</taxon>
        <taxon>Spermatophyta</taxon>
        <taxon>Magnoliopsida</taxon>
        <taxon>Ranunculales</taxon>
        <taxon>Menispermaceae</taxon>
        <taxon>Menispermoideae</taxon>
        <taxon>Cissampelideae</taxon>
        <taxon>Stephania</taxon>
    </lineage>
</organism>
<accession>A0AAP0HY55</accession>
<sequence>MAETVARNSGSRADDGRRDPARTRGARDGRAATRRGGALTTTTVGGSTGEGLASLQHDRAMADAALAGGRAANQQRGRRLAVWRRAIEGLTQGRS</sequence>
<name>A0AAP0HY55_9MAGN</name>
<evidence type="ECO:0000256" key="1">
    <source>
        <dbReference type="SAM" id="MobiDB-lite"/>
    </source>
</evidence>
<reference evidence="2 3" key="1">
    <citation type="submission" date="2024-01" db="EMBL/GenBank/DDBJ databases">
        <title>Genome assemblies of Stephania.</title>
        <authorList>
            <person name="Yang L."/>
        </authorList>
    </citation>
    <scope>NUCLEOTIDE SEQUENCE [LARGE SCALE GENOMIC DNA]</scope>
    <source>
        <strain evidence="2">JXDWG</strain>
        <tissue evidence="2">Leaf</tissue>
    </source>
</reference>
<dbReference type="AlphaFoldDB" id="A0AAP0HY55"/>
<comment type="caution">
    <text evidence="2">The sequence shown here is derived from an EMBL/GenBank/DDBJ whole genome shotgun (WGS) entry which is preliminary data.</text>
</comment>
<keyword evidence="3" id="KW-1185">Reference proteome</keyword>
<proteinExistence type="predicted"/>
<dbReference type="EMBL" id="JBBNAG010000010">
    <property type="protein sequence ID" value="KAK9100695.1"/>
    <property type="molecule type" value="Genomic_DNA"/>
</dbReference>
<feature type="region of interest" description="Disordered" evidence="1">
    <location>
        <begin position="1"/>
        <end position="51"/>
    </location>
</feature>
<evidence type="ECO:0000313" key="3">
    <source>
        <dbReference type="Proteomes" id="UP001419268"/>
    </source>
</evidence>
<gene>
    <name evidence="2" type="ORF">Scep_024125</name>
</gene>
<protein>
    <submittedName>
        <fullName evidence="2">Uncharacterized protein</fullName>
    </submittedName>
</protein>
<feature type="compositionally biased region" description="Basic and acidic residues" evidence="1">
    <location>
        <begin position="12"/>
        <end position="31"/>
    </location>
</feature>